<dbReference type="EMBL" id="FOXW01000009">
    <property type="protein sequence ID" value="SFQ45090.1"/>
    <property type="molecule type" value="Genomic_DNA"/>
</dbReference>
<gene>
    <name evidence="1" type="ORF">SAMN04488506_2111</name>
</gene>
<dbReference type="AlphaFoldDB" id="A0A1I5YLR8"/>
<dbReference type="Proteomes" id="UP000199136">
    <property type="component" value="Unassembled WGS sequence"/>
</dbReference>
<organism evidence="1 2">
    <name type="scientific">Desemzia incerta</name>
    <dbReference type="NCBI Taxonomy" id="82801"/>
    <lineage>
        <taxon>Bacteria</taxon>
        <taxon>Bacillati</taxon>
        <taxon>Bacillota</taxon>
        <taxon>Bacilli</taxon>
        <taxon>Lactobacillales</taxon>
        <taxon>Carnobacteriaceae</taxon>
        <taxon>Desemzia</taxon>
    </lineage>
</organism>
<evidence type="ECO:0000313" key="2">
    <source>
        <dbReference type="Proteomes" id="UP000199136"/>
    </source>
</evidence>
<keyword evidence="2" id="KW-1185">Reference proteome</keyword>
<protein>
    <submittedName>
        <fullName evidence="1">Shikimate kinase</fullName>
    </submittedName>
</protein>
<keyword evidence="1" id="KW-0418">Kinase</keyword>
<accession>A0A1I5YLR8</accession>
<dbReference type="GO" id="GO:0016301">
    <property type="term" value="F:kinase activity"/>
    <property type="evidence" value="ECO:0007669"/>
    <property type="project" value="UniProtKB-KW"/>
</dbReference>
<reference evidence="1 2" key="1">
    <citation type="submission" date="2016-10" db="EMBL/GenBank/DDBJ databases">
        <authorList>
            <person name="de Groot N.N."/>
        </authorList>
    </citation>
    <scope>NUCLEOTIDE SEQUENCE [LARGE SCALE GENOMIC DNA]</scope>
    <source>
        <strain evidence="1 2">DSM 20581</strain>
    </source>
</reference>
<dbReference type="RefSeq" id="WP_092481119.1">
    <property type="nucleotide sequence ID" value="NZ_FOXW01000009.1"/>
</dbReference>
<dbReference type="SUPFAM" id="SSF52540">
    <property type="entry name" value="P-loop containing nucleoside triphosphate hydrolases"/>
    <property type="match status" value="1"/>
</dbReference>
<keyword evidence="1" id="KW-0808">Transferase</keyword>
<name>A0A1I5YLR8_9LACT</name>
<evidence type="ECO:0000313" key="1">
    <source>
        <dbReference type="EMBL" id="SFQ45090.1"/>
    </source>
</evidence>
<sequence>MDLVVIIGPQAVGKMTVGRELEKRMDARLLYNHETIDLFAKFLDYGEETFRLSDQTRKELFKAFVKNKTNKVASIIFTVVVAFDLKEDVEFLQEISDIFLNTDGRVFFVELEADLETRLERNVGESRLMAKPSKRNVEFSRNELLKTHEKHRLNSLPNEVDERFQPVNYLRINNTYLEPEETAERIAEFIRSKDESNY</sequence>
<dbReference type="OrthoDB" id="193997at2"/>
<proteinExistence type="predicted"/>
<dbReference type="STRING" id="82801.SAMN04488506_2111"/>
<dbReference type="Gene3D" id="3.40.50.300">
    <property type="entry name" value="P-loop containing nucleotide triphosphate hydrolases"/>
    <property type="match status" value="1"/>
</dbReference>
<dbReference type="InterPro" id="IPR027417">
    <property type="entry name" value="P-loop_NTPase"/>
</dbReference>